<dbReference type="InterPro" id="IPR008983">
    <property type="entry name" value="Tumour_necrosis_fac-like_dom"/>
</dbReference>
<dbReference type="GO" id="GO:0016020">
    <property type="term" value="C:membrane"/>
    <property type="evidence" value="ECO:0007669"/>
    <property type="project" value="UniProtKB-SubCell"/>
</dbReference>
<accession>A0A672IBH5</accession>
<dbReference type="SMART" id="SM00207">
    <property type="entry name" value="TNF"/>
    <property type="match status" value="1"/>
</dbReference>
<dbReference type="PROSITE" id="PS00251">
    <property type="entry name" value="THD_1"/>
    <property type="match status" value="1"/>
</dbReference>
<keyword evidence="4 6" id="KW-0472">Membrane</keyword>
<reference evidence="8" key="1">
    <citation type="submission" date="2019-06" db="EMBL/GenBank/DDBJ databases">
        <authorList>
            <consortium name="Wellcome Sanger Institute Data Sharing"/>
        </authorList>
    </citation>
    <scope>NUCLEOTIDE SEQUENCE [LARGE SCALE GENOMIC DNA]</scope>
</reference>
<evidence type="ECO:0000256" key="4">
    <source>
        <dbReference type="ARBA" id="ARBA00023136"/>
    </source>
</evidence>
<comment type="subcellular location">
    <subcellularLocation>
        <location evidence="1">Membrane</location>
    </subcellularLocation>
</comment>
<dbReference type="Ensembl" id="ENSSFAT00005039952.1">
    <property type="protein sequence ID" value="ENSSFAP00005038514.1"/>
    <property type="gene ID" value="ENSSFAG00005019333.1"/>
</dbReference>
<proteinExistence type="inferred from homology"/>
<dbReference type="InterPro" id="IPR006052">
    <property type="entry name" value="TNF_dom"/>
</dbReference>
<dbReference type="OMA" id="EACFIYG"/>
<keyword evidence="3" id="KW-0202">Cytokine</keyword>
<keyword evidence="6" id="KW-0812">Transmembrane</keyword>
<feature type="transmembrane region" description="Helical" evidence="6">
    <location>
        <begin position="37"/>
        <end position="60"/>
    </location>
</feature>
<dbReference type="GO" id="GO:0005615">
    <property type="term" value="C:extracellular space"/>
    <property type="evidence" value="ECO:0007669"/>
    <property type="project" value="UniProtKB-KW"/>
</dbReference>
<reference evidence="8" key="2">
    <citation type="submission" date="2025-08" db="UniProtKB">
        <authorList>
            <consortium name="Ensembl"/>
        </authorList>
    </citation>
    <scope>IDENTIFICATION</scope>
</reference>
<comment type="similarity">
    <text evidence="2">Belongs to the tumor necrosis factor family.</text>
</comment>
<dbReference type="GO" id="GO:0005164">
    <property type="term" value="F:tumor necrosis factor receptor binding"/>
    <property type="evidence" value="ECO:0007669"/>
    <property type="project" value="InterPro"/>
</dbReference>
<feature type="region of interest" description="Disordered" evidence="5">
    <location>
        <begin position="68"/>
        <end position="92"/>
    </location>
</feature>
<feature type="domain" description="THD" evidence="7">
    <location>
        <begin position="89"/>
        <end position="221"/>
    </location>
</feature>
<sequence length="221" mass="24738">MAESQGPPVYVVDTHATRPPLPPRTDRRPKRGDRTQTVLVVLVSLALFGLFAEACFIYYLHQSEAAASPSSSKQTGGAPPTRPPKTAKPVAHLTGGVNSAHGWSIMVWSHEEPPILEGIEFRDKSLIIQKEGFYYVYSKVFFSDSGTFYHCVETSSTRYRDGKILLKSRKYSPESETTKSNSFLGGVFHFDKDDSVYVTVNDTQKIRRHTPQENVFGAYMI</sequence>
<evidence type="ECO:0000313" key="8">
    <source>
        <dbReference type="Ensembl" id="ENSSFAP00005038514.1"/>
    </source>
</evidence>
<dbReference type="Pfam" id="PF00229">
    <property type="entry name" value="TNF"/>
    <property type="match status" value="1"/>
</dbReference>
<evidence type="ECO:0000256" key="1">
    <source>
        <dbReference type="ARBA" id="ARBA00004370"/>
    </source>
</evidence>
<feature type="region of interest" description="Disordered" evidence="5">
    <location>
        <begin position="1"/>
        <end position="32"/>
    </location>
</feature>
<dbReference type="Gene3D" id="2.60.120.40">
    <property type="match status" value="1"/>
</dbReference>
<evidence type="ECO:0000256" key="5">
    <source>
        <dbReference type="SAM" id="MobiDB-lite"/>
    </source>
</evidence>
<dbReference type="GO" id="GO:0005125">
    <property type="term" value="F:cytokine activity"/>
    <property type="evidence" value="ECO:0007669"/>
    <property type="project" value="UniProtKB-KW"/>
</dbReference>
<reference evidence="8" key="3">
    <citation type="submission" date="2025-09" db="UniProtKB">
        <authorList>
            <consortium name="Ensembl"/>
        </authorList>
    </citation>
    <scope>IDENTIFICATION</scope>
</reference>
<dbReference type="InParanoid" id="A0A672IBH5"/>
<gene>
    <name evidence="8" type="primary">tnfsf14</name>
</gene>
<keyword evidence="6" id="KW-1133">Transmembrane helix</keyword>
<dbReference type="GO" id="GO:0006955">
    <property type="term" value="P:immune response"/>
    <property type="evidence" value="ECO:0007669"/>
    <property type="project" value="InterPro"/>
</dbReference>
<dbReference type="PANTHER" id="PTHR11471:SF34">
    <property type="entry name" value="TUMOR NECROSIS FACTOR LIGAND SUPERFAMILY MEMBER 14"/>
    <property type="match status" value="1"/>
</dbReference>
<organism evidence="8 9">
    <name type="scientific">Salarias fasciatus</name>
    <name type="common">Jewelled blenny</name>
    <name type="synonym">Blennius fasciatus</name>
    <dbReference type="NCBI Taxonomy" id="181472"/>
    <lineage>
        <taxon>Eukaryota</taxon>
        <taxon>Metazoa</taxon>
        <taxon>Chordata</taxon>
        <taxon>Craniata</taxon>
        <taxon>Vertebrata</taxon>
        <taxon>Euteleostomi</taxon>
        <taxon>Actinopterygii</taxon>
        <taxon>Neopterygii</taxon>
        <taxon>Teleostei</taxon>
        <taxon>Neoteleostei</taxon>
        <taxon>Acanthomorphata</taxon>
        <taxon>Ovalentaria</taxon>
        <taxon>Blenniimorphae</taxon>
        <taxon>Blenniiformes</taxon>
        <taxon>Blennioidei</taxon>
        <taxon>Blenniidae</taxon>
        <taxon>Salariinae</taxon>
        <taxon>Salarias</taxon>
    </lineage>
</organism>
<evidence type="ECO:0000256" key="6">
    <source>
        <dbReference type="SAM" id="Phobius"/>
    </source>
</evidence>
<evidence type="ECO:0000259" key="7">
    <source>
        <dbReference type="PROSITE" id="PS50049"/>
    </source>
</evidence>
<dbReference type="SUPFAM" id="SSF49842">
    <property type="entry name" value="TNF-like"/>
    <property type="match status" value="1"/>
</dbReference>
<name>A0A672IBH5_SALFA</name>
<evidence type="ECO:0000256" key="2">
    <source>
        <dbReference type="ARBA" id="ARBA00008670"/>
    </source>
</evidence>
<dbReference type="PANTHER" id="PTHR11471">
    <property type="entry name" value="TUMOR NECROSIS FACTOR FAMILY MEMBER"/>
    <property type="match status" value="1"/>
</dbReference>
<dbReference type="Proteomes" id="UP000472267">
    <property type="component" value="Chromosome 4"/>
</dbReference>
<evidence type="ECO:0000313" key="9">
    <source>
        <dbReference type="Proteomes" id="UP000472267"/>
    </source>
</evidence>
<keyword evidence="9" id="KW-1185">Reference proteome</keyword>
<dbReference type="AlphaFoldDB" id="A0A672IBH5"/>
<dbReference type="PROSITE" id="PS50049">
    <property type="entry name" value="THD_2"/>
    <property type="match status" value="1"/>
</dbReference>
<protein>
    <submittedName>
        <fullName evidence="8">Tumor necrosis factor ligand superfamily member 14-like</fullName>
    </submittedName>
</protein>
<dbReference type="InterPro" id="IPR021184">
    <property type="entry name" value="TNF_CS"/>
</dbReference>
<evidence type="ECO:0000256" key="3">
    <source>
        <dbReference type="ARBA" id="ARBA00022514"/>
    </source>
</evidence>